<dbReference type="PANTHER" id="PTHR43300">
    <property type="entry name" value="ACETYLTRANSFERASE"/>
    <property type="match status" value="1"/>
</dbReference>
<dbReference type="Gene3D" id="2.160.10.10">
    <property type="entry name" value="Hexapeptide repeat proteins"/>
    <property type="match status" value="1"/>
</dbReference>
<dbReference type="EMBL" id="BJWF01000045">
    <property type="protein sequence ID" value="GEL93050.1"/>
    <property type="molecule type" value="Genomic_DNA"/>
</dbReference>
<dbReference type="Gene3D" id="3.40.50.20">
    <property type="match status" value="1"/>
</dbReference>
<evidence type="ECO:0000313" key="4">
    <source>
        <dbReference type="Proteomes" id="UP000321830"/>
    </source>
</evidence>
<protein>
    <submittedName>
        <fullName evidence="3">Serine O-acetyltransferase</fullName>
    </submittedName>
</protein>
<dbReference type="InterPro" id="IPR041561">
    <property type="entry name" value="PglD_N"/>
</dbReference>
<dbReference type="InterPro" id="IPR011004">
    <property type="entry name" value="Trimer_LpxA-like_sf"/>
</dbReference>
<gene>
    <name evidence="3" type="ORF">EVI01_23870</name>
</gene>
<dbReference type="InterPro" id="IPR020019">
    <property type="entry name" value="AcTrfase_PglD-like"/>
</dbReference>
<proteinExistence type="predicted"/>
<evidence type="ECO:0000313" key="3">
    <source>
        <dbReference type="EMBL" id="GEL93050.1"/>
    </source>
</evidence>
<dbReference type="Proteomes" id="UP000321830">
    <property type="component" value="Unassembled WGS sequence"/>
</dbReference>
<accession>A0A511J4X0</accession>
<dbReference type="RefSeq" id="WP_010750690.1">
    <property type="nucleotide sequence ID" value="NZ_BJWF01000045.1"/>
</dbReference>
<dbReference type="NCBIfam" id="TIGR03570">
    <property type="entry name" value="NeuD_NnaD"/>
    <property type="match status" value="1"/>
</dbReference>
<dbReference type="Pfam" id="PF17836">
    <property type="entry name" value="PglD_N"/>
    <property type="match status" value="1"/>
</dbReference>
<dbReference type="SUPFAM" id="SSF51161">
    <property type="entry name" value="Trimeric LpxA-like enzymes"/>
    <property type="match status" value="1"/>
</dbReference>
<feature type="domain" description="PglD N-terminal" evidence="2">
    <location>
        <begin position="3"/>
        <end position="80"/>
    </location>
</feature>
<name>A0A511J4X0_9ENTE</name>
<reference evidence="3 4" key="1">
    <citation type="submission" date="2019-07" db="EMBL/GenBank/DDBJ databases">
        <title>Whole genome shotgun sequence of Enterococcus villorum NBRC 100699.</title>
        <authorList>
            <person name="Hosoyama A."/>
            <person name="Uohara A."/>
            <person name="Ohji S."/>
            <person name="Ichikawa N."/>
        </authorList>
    </citation>
    <scope>NUCLEOTIDE SEQUENCE [LARGE SCALE GENOMIC DNA]</scope>
    <source>
        <strain evidence="3 4">NBRC 100699</strain>
    </source>
</reference>
<keyword evidence="3" id="KW-0808">Transferase</keyword>
<dbReference type="AlphaFoldDB" id="A0A511J4X0"/>
<comment type="caution">
    <text evidence="3">The sequence shown here is derived from an EMBL/GenBank/DDBJ whole genome shotgun (WGS) entry which is preliminary data.</text>
</comment>
<dbReference type="InterPro" id="IPR050179">
    <property type="entry name" value="Trans_hexapeptide_repeat"/>
</dbReference>
<dbReference type="PANTHER" id="PTHR43300:SF7">
    <property type="entry name" value="UDP-N-ACETYLBACILLOSAMINE N-ACETYLTRANSFERASE"/>
    <property type="match status" value="1"/>
</dbReference>
<feature type="site" description="Increases basicity of active site His" evidence="1">
    <location>
        <position position="137"/>
    </location>
</feature>
<dbReference type="GO" id="GO:0016740">
    <property type="term" value="F:transferase activity"/>
    <property type="evidence" value="ECO:0007669"/>
    <property type="project" value="UniProtKB-KW"/>
</dbReference>
<feature type="active site" description="Proton acceptor" evidence="1">
    <location>
        <position position="136"/>
    </location>
</feature>
<evidence type="ECO:0000259" key="2">
    <source>
        <dbReference type="Pfam" id="PF17836"/>
    </source>
</evidence>
<dbReference type="CDD" id="cd03360">
    <property type="entry name" value="LbH_AT_putative"/>
    <property type="match status" value="1"/>
</dbReference>
<sequence>MKEIVIVGAGGFGKEIGFLVNQLSDYHLLGYVDDRKRKGEKVGHATVLGTIEWLAYYSKPVNVAIGVAAPEIKKRIYQKLQVNPYLKFPNLISPFALIDEEVQFGQGNIIMPFATLLTDIQIGDFNMVNLRTSIGHDTTIGSYNSLFPNVTVSGNTTINDQTSFGVSSTLIQNIMIGSHSTIGAGAVVIKDIPSHVTAVGCPAHIIKKRMEK</sequence>
<evidence type="ECO:0000256" key="1">
    <source>
        <dbReference type="PIRSR" id="PIRSR620019-1"/>
    </source>
</evidence>
<organism evidence="3 4">
    <name type="scientific">Enterococcus villorum</name>
    <dbReference type="NCBI Taxonomy" id="112904"/>
    <lineage>
        <taxon>Bacteria</taxon>
        <taxon>Bacillati</taxon>
        <taxon>Bacillota</taxon>
        <taxon>Bacilli</taxon>
        <taxon>Lactobacillales</taxon>
        <taxon>Enterococcaceae</taxon>
        <taxon>Enterococcus</taxon>
    </lineage>
</organism>